<dbReference type="EMBL" id="JAUESC010000003">
    <property type="protein sequence ID" value="KAK0600737.1"/>
    <property type="molecule type" value="Genomic_DNA"/>
</dbReference>
<dbReference type="Gene3D" id="3.40.50.720">
    <property type="entry name" value="NAD(P)-binding Rossmann-like Domain"/>
    <property type="match status" value="1"/>
</dbReference>
<dbReference type="GO" id="GO:0050661">
    <property type="term" value="F:NADP binding"/>
    <property type="evidence" value="ECO:0007669"/>
    <property type="project" value="InterPro"/>
</dbReference>
<dbReference type="AlphaFoldDB" id="A0AA39T2J9"/>
<dbReference type="PANTHER" id="PTHR43060:SF13">
    <property type="entry name" value="3-HYDROXYISOBUTYRATE DEHYDROGENASE-LIKE 2, MITOCHONDRIAL-RELATED"/>
    <property type="match status" value="1"/>
</dbReference>
<name>A0AA39T2J9_ACESA</name>
<evidence type="ECO:0000313" key="2">
    <source>
        <dbReference type="EMBL" id="KAK0600737.1"/>
    </source>
</evidence>
<reference evidence="2" key="1">
    <citation type="journal article" date="2022" name="Plant J.">
        <title>Strategies of tolerance reflected in two North American maple genomes.</title>
        <authorList>
            <person name="McEvoy S.L."/>
            <person name="Sezen U.U."/>
            <person name="Trouern-Trend A."/>
            <person name="McMahon S.M."/>
            <person name="Schaberg P.G."/>
            <person name="Yang J."/>
            <person name="Wegrzyn J.L."/>
            <person name="Swenson N.G."/>
        </authorList>
    </citation>
    <scope>NUCLEOTIDE SEQUENCE</scope>
    <source>
        <strain evidence="2">NS2018</strain>
    </source>
</reference>
<gene>
    <name evidence="2" type="ORF">LWI29_017966</name>
</gene>
<sequence length="71" mass="7481">MQTPYPEPISPSKTHLGWIGIGISIGIMGSAKASRLITAGFSLTLYARNPSKALPLQSQGAHLANSPYDVT</sequence>
<evidence type="ECO:0000259" key="1">
    <source>
        <dbReference type="Pfam" id="PF03446"/>
    </source>
</evidence>
<accession>A0AA39T2J9</accession>
<reference evidence="2" key="2">
    <citation type="submission" date="2023-06" db="EMBL/GenBank/DDBJ databases">
        <authorList>
            <person name="Swenson N.G."/>
            <person name="Wegrzyn J.L."/>
            <person name="Mcevoy S.L."/>
        </authorList>
    </citation>
    <scope>NUCLEOTIDE SEQUENCE</scope>
    <source>
        <strain evidence="2">NS2018</strain>
        <tissue evidence="2">Leaf</tissue>
    </source>
</reference>
<keyword evidence="3" id="KW-1185">Reference proteome</keyword>
<dbReference type="InterPro" id="IPR036291">
    <property type="entry name" value="NAD(P)-bd_dom_sf"/>
</dbReference>
<comment type="caution">
    <text evidence="2">The sequence shown here is derived from an EMBL/GenBank/DDBJ whole genome shotgun (WGS) entry which is preliminary data.</text>
</comment>
<dbReference type="Proteomes" id="UP001168877">
    <property type="component" value="Unassembled WGS sequence"/>
</dbReference>
<feature type="domain" description="6-phosphogluconate dehydrogenase NADP-binding" evidence="1">
    <location>
        <begin position="17"/>
        <end position="70"/>
    </location>
</feature>
<dbReference type="GO" id="GO:0016616">
    <property type="term" value="F:oxidoreductase activity, acting on the CH-OH group of donors, NAD or NADP as acceptor"/>
    <property type="evidence" value="ECO:0007669"/>
    <property type="project" value="UniProtKB-ARBA"/>
</dbReference>
<organism evidence="2 3">
    <name type="scientific">Acer saccharum</name>
    <name type="common">Sugar maple</name>
    <dbReference type="NCBI Taxonomy" id="4024"/>
    <lineage>
        <taxon>Eukaryota</taxon>
        <taxon>Viridiplantae</taxon>
        <taxon>Streptophyta</taxon>
        <taxon>Embryophyta</taxon>
        <taxon>Tracheophyta</taxon>
        <taxon>Spermatophyta</taxon>
        <taxon>Magnoliopsida</taxon>
        <taxon>eudicotyledons</taxon>
        <taxon>Gunneridae</taxon>
        <taxon>Pentapetalae</taxon>
        <taxon>rosids</taxon>
        <taxon>malvids</taxon>
        <taxon>Sapindales</taxon>
        <taxon>Sapindaceae</taxon>
        <taxon>Hippocastanoideae</taxon>
        <taxon>Acereae</taxon>
        <taxon>Acer</taxon>
    </lineage>
</organism>
<dbReference type="InterPro" id="IPR006115">
    <property type="entry name" value="6PGDH_NADP-bd"/>
</dbReference>
<evidence type="ECO:0000313" key="3">
    <source>
        <dbReference type="Proteomes" id="UP001168877"/>
    </source>
</evidence>
<dbReference type="SUPFAM" id="SSF51735">
    <property type="entry name" value="NAD(P)-binding Rossmann-fold domains"/>
    <property type="match status" value="1"/>
</dbReference>
<dbReference type="PANTHER" id="PTHR43060">
    <property type="entry name" value="3-HYDROXYISOBUTYRATE DEHYDROGENASE-LIKE 1, MITOCHONDRIAL-RELATED"/>
    <property type="match status" value="1"/>
</dbReference>
<dbReference type="Pfam" id="PF03446">
    <property type="entry name" value="NAD_binding_2"/>
    <property type="match status" value="1"/>
</dbReference>
<proteinExistence type="predicted"/>
<protein>
    <recommendedName>
        <fullName evidence="1">6-phosphogluconate dehydrogenase NADP-binding domain-containing protein</fullName>
    </recommendedName>
</protein>